<sequence length="445" mass="49261">MLAGRLQQLDLTPLLVYLMDMTETSALPWLAEQLSLTGDNGWHLAESDDARRAMLKNAIELHRYKGTPWRHCYARRWRRSPRPAVNWRRLIIPPSRYAITTPPSMTEFIIMGAAKMSYLKESPAWEDGIYQIETSDPVLGGPEGITNRPPRELANRTAWLKQQLEGTQAALEAHANSRNHPDATLAAKGFVQLSNATYSQDETTAATPKLVNDRVNAIVDNTPSDLDTLNKLAQAISNNPKFAESVTQLLSQKLAKNENGADIPDKNQFVKNLGLTETVDCAKNALDKRTGGTVKGDIISQGTQISLKGDDRKHLGFHNQDGSVRMWLYKDKGGDGVRLNNGNDGGGEYVFHKDGGFRAPSSIERELIVERTKAGLAATRSRGRGRIGGRPQSLSFAHQQEAKKLLANSHSKKQLSFLSVSLTSIYKYCPVDRTTQTEQSASDEK</sequence>
<evidence type="ECO:0000256" key="1">
    <source>
        <dbReference type="ARBA" id="ARBA00004328"/>
    </source>
</evidence>
<dbReference type="PANTHER" id="PTHR35191:SF1">
    <property type="entry name" value="PROPHAGE SIDE TAIL FIBER PROTEIN HOMOLOG STFQ-RELATED"/>
    <property type="match status" value="1"/>
</dbReference>
<reference evidence="4" key="1">
    <citation type="submission" date="2014-03" db="EMBL/GenBank/DDBJ databases">
        <authorList>
            <person name="Aksoy S."/>
            <person name="Warren W."/>
            <person name="Wilson R.K."/>
        </authorList>
    </citation>
    <scope>NUCLEOTIDE SEQUENCE [LARGE SCALE GENOMIC DNA]</scope>
    <source>
        <strain evidence="4">IAEA</strain>
    </source>
</reference>
<dbReference type="AlphaFoldDB" id="A0A1A9WW57"/>
<dbReference type="PANTHER" id="PTHR35191">
    <property type="entry name" value="PROPHAGE SIDE TAIL FIBER PROTEIN HOMOLOG STFQ-RELATED"/>
    <property type="match status" value="1"/>
</dbReference>
<organism evidence="3 4">
    <name type="scientific">Glossina brevipalpis</name>
    <dbReference type="NCBI Taxonomy" id="37001"/>
    <lineage>
        <taxon>Eukaryota</taxon>
        <taxon>Metazoa</taxon>
        <taxon>Ecdysozoa</taxon>
        <taxon>Arthropoda</taxon>
        <taxon>Hexapoda</taxon>
        <taxon>Insecta</taxon>
        <taxon>Pterygota</taxon>
        <taxon>Neoptera</taxon>
        <taxon>Endopterygota</taxon>
        <taxon>Diptera</taxon>
        <taxon>Brachycera</taxon>
        <taxon>Muscomorpha</taxon>
        <taxon>Hippoboscoidea</taxon>
        <taxon>Glossinidae</taxon>
        <taxon>Glossina</taxon>
    </lineage>
</organism>
<dbReference type="Gene3D" id="1.10.10.60">
    <property type="entry name" value="Homeodomain-like"/>
    <property type="match status" value="1"/>
</dbReference>
<dbReference type="GO" id="GO:0046718">
    <property type="term" value="P:symbiont entry into host cell"/>
    <property type="evidence" value="ECO:0007669"/>
    <property type="project" value="InterPro"/>
</dbReference>
<keyword evidence="2" id="KW-0945">Host-virus interaction</keyword>
<dbReference type="Proteomes" id="UP000091820">
    <property type="component" value="Unassembled WGS sequence"/>
</dbReference>
<evidence type="ECO:0000313" key="4">
    <source>
        <dbReference type="Proteomes" id="UP000091820"/>
    </source>
</evidence>
<reference evidence="3" key="2">
    <citation type="submission" date="2020-05" db="UniProtKB">
        <authorList>
            <consortium name="EnsemblMetazoa"/>
        </authorList>
    </citation>
    <scope>IDENTIFICATION</scope>
    <source>
        <strain evidence="3">IAEA</strain>
    </source>
</reference>
<protein>
    <submittedName>
        <fullName evidence="3">Gp37_C domain-containing protein</fullName>
    </submittedName>
</protein>
<dbReference type="Pfam" id="PF09684">
    <property type="entry name" value="Tail_P2_I"/>
    <property type="match status" value="1"/>
</dbReference>
<comment type="subcellular location">
    <subcellularLocation>
        <location evidence="1">Virion</location>
    </subcellularLocation>
</comment>
<accession>A0A1A9WW57</accession>
<dbReference type="EnsemblMetazoa" id="GBRI034695-RA">
    <property type="protein sequence ID" value="GBRI034695-PA"/>
    <property type="gene ID" value="GBRI034695"/>
</dbReference>
<evidence type="ECO:0000313" key="3">
    <source>
        <dbReference type="EnsemblMetazoa" id="GBRI034695-PA"/>
    </source>
</evidence>
<dbReference type="VEuPathDB" id="VectorBase:GBRI034695"/>
<evidence type="ECO:0000256" key="2">
    <source>
        <dbReference type="ARBA" id="ARBA00022581"/>
    </source>
</evidence>
<dbReference type="InterPro" id="IPR006521">
    <property type="entry name" value="Tail_protein_I"/>
</dbReference>
<dbReference type="InterPro" id="IPR005068">
    <property type="entry name" value="Phage_lambda_Stf-r2"/>
</dbReference>
<dbReference type="Pfam" id="PF03406">
    <property type="entry name" value="Phage_fiber_2"/>
    <property type="match status" value="1"/>
</dbReference>
<keyword evidence="4" id="KW-1185">Reference proteome</keyword>
<proteinExistence type="predicted"/>
<name>A0A1A9WW57_9MUSC</name>
<dbReference type="GO" id="GO:0019062">
    <property type="term" value="P:virion attachment to host cell"/>
    <property type="evidence" value="ECO:0007669"/>
    <property type="project" value="InterPro"/>
</dbReference>
<dbReference type="InterPro" id="IPR051934">
    <property type="entry name" value="Phage_Tail_Fiber_Structural"/>
</dbReference>